<evidence type="ECO:0000256" key="7">
    <source>
        <dbReference type="ARBA" id="ARBA00007490"/>
    </source>
</evidence>
<dbReference type="STRING" id="582851.GCA_900162665_01540"/>
<dbReference type="OrthoDB" id="9799422at2"/>
<dbReference type="GO" id="GO:0005524">
    <property type="term" value="F:ATP binding"/>
    <property type="evidence" value="ECO:0007669"/>
    <property type="project" value="UniProtKB-KW"/>
</dbReference>
<keyword evidence="15 19" id="KW-0342">GTP-binding</keyword>
<dbReference type="GO" id="GO:0005525">
    <property type="term" value="F:GTP binding"/>
    <property type="evidence" value="ECO:0007669"/>
    <property type="project" value="UniProtKB-KW"/>
</dbReference>
<proteinExistence type="inferred from homology"/>
<dbReference type="GO" id="GO:0009236">
    <property type="term" value="P:cobalamin biosynthetic process"/>
    <property type="evidence" value="ECO:0007669"/>
    <property type="project" value="UniProtKB-UniPathway"/>
</dbReference>
<dbReference type="AlphaFoldDB" id="A0A511ZQ58"/>
<evidence type="ECO:0000256" key="15">
    <source>
        <dbReference type="ARBA" id="ARBA00023134"/>
    </source>
</evidence>
<dbReference type="InterPro" id="IPR003203">
    <property type="entry name" value="CobU/CobP"/>
</dbReference>
<evidence type="ECO:0000256" key="2">
    <source>
        <dbReference type="ARBA" id="ARBA00000711"/>
    </source>
</evidence>
<sequence length="186" mass="21268">METEKLIFITGGVRSGKSAFAERLAIKHALKTENNLHYIACGIPTDVEMQERIKRHQQDRGQSDFTWRTWEQPIHLSHIANQFTGQDVILLDCMTTLLNNYLFHEGVDDTNTVLEYVREDITELCNHAGKVIIVSNEVLQDIPYKNELTRNYQALLGNVHQQIVENADLAILVESGIPLVKKGEWK</sequence>
<keyword evidence="21" id="KW-1185">Reference proteome</keyword>
<dbReference type="UniPathway" id="UPA00148">
    <property type="reaction ID" value="UER00236"/>
</dbReference>
<feature type="active site" description="GMP-histidine intermediate" evidence="18">
    <location>
        <position position="56"/>
    </location>
</feature>
<dbReference type="Pfam" id="PF02283">
    <property type="entry name" value="CobU"/>
    <property type="match status" value="1"/>
</dbReference>
<evidence type="ECO:0000256" key="6">
    <source>
        <dbReference type="ARBA" id="ARBA00005159"/>
    </source>
</evidence>
<dbReference type="InterPro" id="IPR027417">
    <property type="entry name" value="P-loop_NTPase"/>
</dbReference>
<dbReference type="PIRSF" id="PIRSF006135">
    <property type="entry name" value="CobU"/>
    <property type="match status" value="1"/>
</dbReference>
<dbReference type="EC" id="2.7.1.156" evidence="8"/>
<evidence type="ECO:0000256" key="4">
    <source>
        <dbReference type="ARBA" id="ARBA00003889"/>
    </source>
</evidence>
<keyword evidence="14" id="KW-0067">ATP-binding</keyword>
<evidence type="ECO:0000256" key="14">
    <source>
        <dbReference type="ARBA" id="ARBA00022840"/>
    </source>
</evidence>
<evidence type="ECO:0000256" key="1">
    <source>
        <dbReference type="ARBA" id="ARBA00000312"/>
    </source>
</evidence>
<comment type="catalytic activity">
    <reaction evidence="1">
        <text>adenosylcob(III)inamide + ATP = adenosylcob(III)inamide phosphate + ADP + H(+)</text>
        <dbReference type="Rhea" id="RHEA:15769"/>
        <dbReference type="ChEBI" id="CHEBI:2480"/>
        <dbReference type="ChEBI" id="CHEBI:15378"/>
        <dbReference type="ChEBI" id="CHEBI:30616"/>
        <dbReference type="ChEBI" id="CHEBI:58502"/>
        <dbReference type="ChEBI" id="CHEBI:456216"/>
        <dbReference type="EC" id="2.7.1.156"/>
    </reaction>
</comment>
<name>A0A511ZQ58_9BACI</name>
<dbReference type="Proteomes" id="UP000321558">
    <property type="component" value="Unassembled WGS sequence"/>
</dbReference>
<feature type="binding site" evidence="19">
    <location>
        <begin position="40"/>
        <end position="42"/>
    </location>
    <ligand>
        <name>GTP</name>
        <dbReference type="ChEBI" id="CHEBI:37565"/>
    </ligand>
</feature>
<comment type="catalytic activity">
    <reaction evidence="3">
        <text>adenosylcob(III)inamide + GTP = adenosylcob(III)inamide phosphate + GDP + H(+)</text>
        <dbReference type="Rhea" id="RHEA:15765"/>
        <dbReference type="ChEBI" id="CHEBI:2480"/>
        <dbReference type="ChEBI" id="CHEBI:15378"/>
        <dbReference type="ChEBI" id="CHEBI:37565"/>
        <dbReference type="ChEBI" id="CHEBI:58189"/>
        <dbReference type="ChEBI" id="CHEBI:58502"/>
        <dbReference type="EC" id="2.7.1.156"/>
    </reaction>
</comment>
<evidence type="ECO:0000256" key="16">
    <source>
        <dbReference type="ARBA" id="ARBA00029570"/>
    </source>
</evidence>
<comment type="caution">
    <text evidence="20">The sequence shown here is derived from an EMBL/GenBank/DDBJ whole genome shotgun (WGS) entry which is preliminary data.</text>
</comment>
<dbReference type="EC" id="2.7.7.62" evidence="9"/>
<evidence type="ECO:0000256" key="3">
    <source>
        <dbReference type="ARBA" id="ARBA00001522"/>
    </source>
</evidence>
<dbReference type="SUPFAM" id="SSF52540">
    <property type="entry name" value="P-loop containing nucleoside triphosphate hydrolases"/>
    <property type="match status" value="1"/>
</dbReference>
<reference evidence="20 21" key="1">
    <citation type="submission" date="2019-07" db="EMBL/GenBank/DDBJ databases">
        <title>Whole genome shotgun sequence of Oceanobacillus sojae NBRC 105379.</title>
        <authorList>
            <person name="Hosoyama A."/>
            <person name="Uohara A."/>
            <person name="Ohji S."/>
            <person name="Ichikawa N."/>
        </authorList>
    </citation>
    <scope>NUCLEOTIDE SEQUENCE [LARGE SCALE GENOMIC DNA]</scope>
    <source>
        <strain evidence="20 21">NBRC 105379</strain>
    </source>
</reference>
<comment type="catalytic activity">
    <reaction evidence="2">
        <text>adenosylcob(III)inamide phosphate + GTP + H(+) = adenosylcob(III)inamide-GDP + diphosphate</text>
        <dbReference type="Rhea" id="RHEA:22712"/>
        <dbReference type="ChEBI" id="CHEBI:15378"/>
        <dbReference type="ChEBI" id="CHEBI:33019"/>
        <dbReference type="ChEBI" id="CHEBI:37565"/>
        <dbReference type="ChEBI" id="CHEBI:58502"/>
        <dbReference type="ChEBI" id="CHEBI:60487"/>
        <dbReference type="EC" id="2.7.7.62"/>
    </reaction>
</comment>
<dbReference type="GO" id="GO:0008820">
    <property type="term" value="F:cobinamide phosphate guanylyltransferase activity"/>
    <property type="evidence" value="ECO:0007669"/>
    <property type="project" value="UniProtKB-EC"/>
</dbReference>
<evidence type="ECO:0000256" key="8">
    <source>
        <dbReference type="ARBA" id="ARBA00012016"/>
    </source>
</evidence>
<evidence type="ECO:0000256" key="17">
    <source>
        <dbReference type="ARBA" id="ARBA00030571"/>
    </source>
</evidence>
<evidence type="ECO:0000256" key="9">
    <source>
        <dbReference type="ARBA" id="ARBA00012523"/>
    </source>
</evidence>
<gene>
    <name evidence="20" type="ORF">OSO01_42580</name>
</gene>
<evidence type="ECO:0000256" key="5">
    <source>
        <dbReference type="ARBA" id="ARBA00004692"/>
    </source>
</evidence>
<keyword evidence="11 20" id="KW-0808">Transferase</keyword>
<evidence type="ECO:0000256" key="19">
    <source>
        <dbReference type="PIRSR" id="PIRSR006135-2"/>
    </source>
</evidence>
<dbReference type="Gene3D" id="3.40.50.300">
    <property type="entry name" value="P-loop containing nucleotide triphosphate hydrolases"/>
    <property type="match status" value="1"/>
</dbReference>
<protein>
    <recommendedName>
        <fullName evidence="16">Adenosylcobinamide kinase</fullName>
        <ecNumber evidence="8">2.7.1.156</ecNumber>
        <ecNumber evidence="9">2.7.7.62</ecNumber>
    </recommendedName>
    <alternativeName>
        <fullName evidence="17">Adenosylcobinamide-phosphate guanylyltransferase</fullName>
    </alternativeName>
</protein>
<comment type="similarity">
    <text evidence="7">Belongs to the CobU/CobP family.</text>
</comment>
<comment type="function">
    <text evidence="4">Catalyzes ATP-dependent phosphorylation of adenosylcobinamide and addition of GMP to adenosylcobinamide phosphate.</text>
</comment>
<comment type="pathway">
    <text evidence="5">Cofactor biosynthesis; adenosylcobalamin biosynthesis; adenosylcobalamin from cob(II)yrinate a,c-diamide: step 6/7.</text>
</comment>
<feature type="binding site" evidence="19">
    <location>
        <position position="92"/>
    </location>
    <ligand>
        <name>GTP</name>
        <dbReference type="ChEBI" id="CHEBI:37565"/>
    </ligand>
</feature>
<evidence type="ECO:0000256" key="12">
    <source>
        <dbReference type="ARBA" id="ARBA00022741"/>
    </source>
</evidence>
<dbReference type="PANTHER" id="PTHR34848:SF1">
    <property type="entry name" value="BIFUNCTIONAL ADENOSYLCOBALAMIN BIOSYNTHESIS PROTEIN COBU"/>
    <property type="match status" value="1"/>
</dbReference>
<feature type="binding site" evidence="19">
    <location>
        <begin position="11"/>
        <end position="18"/>
    </location>
    <ligand>
        <name>GTP</name>
        <dbReference type="ChEBI" id="CHEBI:37565"/>
    </ligand>
</feature>
<keyword evidence="10" id="KW-0169">Cobalamin biosynthesis</keyword>
<organism evidence="20 21">
    <name type="scientific">Oceanobacillus sojae</name>
    <dbReference type="NCBI Taxonomy" id="582851"/>
    <lineage>
        <taxon>Bacteria</taxon>
        <taxon>Bacillati</taxon>
        <taxon>Bacillota</taxon>
        <taxon>Bacilli</taxon>
        <taxon>Bacillales</taxon>
        <taxon>Bacillaceae</taxon>
        <taxon>Oceanobacillus</taxon>
    </lineage>
</organism>
<evidence type="ECO:0000313" key="20">
    <source>
        <dbReference type="EMBL" id="GEN89519.1"/>
    </source>
</evidence>
<feature type="binding site" evidence="19">
    <location>
        <position position="71"/>
    </location>
    <ligand>
        <name>GTP</name>
        <dbReference type="ChEBI" id="CHEBI:37565"/>
    </ligand>
</feature>
<dbReference type="GO" id="GO:0043752">
    <property type="term" value="F:adenosylcobinamide kinase activity"/>
    <property type="evidence" value="ECO:0007669"/>
    <property type="project" value="UniProtKB-EC"/>
</dbReference>
<dbReference type="RefSeq" id="WP_147212402.1">
    <property type="nucleotide sequence ID" value="NZ_BJYM01000024.1"/>
</dbReference>
<comment type="pathway">
    <text evidence="6">Cofactor biosynthesis; adenosylcobalamin biosynthesis; adenosylcobalamin from cob(II)yrinate a,c-diamide: step 5/7.</text>
</comment>
<evidence type="ECO:0000256" key="10">
    <source>
        <dbReference type="ARBA" id="ARBA00022573"/>
    </source>
</evidence>
<evidence type="ECO:0000313" key="21">
    <source>
        <dbReference type="Proteomes" id="UP000321558"/>
    </source>
</evidence>
<evidence type="ECO:0000256" key="13">
    <source>
        <dbReference type="ARBA" id="ARBA00022777"/>
    </source>
</evidence>
<dbReference type="EMBL" id="BJYM01000024">
    <property type="protein sequence ID" value="GEN89519.1"/>
    <property type="molecule type" value="Genomic_DNA"/>
</dbReference>
<keyword evidence="13 20" id="KW-0418">Kinase</keyword>
<evidence type="ECO:0000256" key="18">
    <source>
        <dbReference type="PIRSR" id="PIRSR006135-1"/>
    </source>
</evidence>
<dbReference type="PANTHER" id="PTHR34848">
    <property type="match status" value="1"/>
</dbReference>
<dbReference type="CDD" id="cd00544">
    <property type="entry name" value="CobU"/>
    <property type="match status" value="1"/>
</dbReference>
<accession>A0A511ZQ58</accession>
<evidence type="ECO:0000256" key="11">
    <source>
        <dbReference type="ARBA" id="ARBA00022679"/>
    </source>
</evidence>
<keyword evidence="12 19" id="KW-0547">Nucleotide-binding</keyword>